<protein>
    <submittedName>
        <fullName evidence="1">Uncharacterized protein</fullName>
    </submittedName>
</protein>
<accession>A0A0P7ZG44</accession>
<dbReference type="EMBL" id="LJZQ01000016">
    <property type="protein sequence ID" value="KPQ28323.1"/>
    <property type="molecule type" value="Genomic_DNA"/>
</dbReference>
<organism evidence="1 2">
    <name type="scientific">Marinobacter excellens HL-55</name>
    <dbReference type="NCBI Taxonomy" id="1305731"/>
    <lineage>
        <taxon>Bacteria</taxon>
        <taxon>Pseudomonadati</taxon>
        <taxon>Pseudomonadota</taxon>
        <taxon>Gammaproteobacteria</taxon>
        <taxon>Pseudomonadales</taxon>
        <taxon>Marinobacteraceae</taxon>
        <taxon>Marinobacter</taxon>
    </lineage>
</organism>
<reference evidence="1 2" key="1">
    <citation type="submission" date="2015-09" db="EMBL/GenBank/DDBJ databases">
        <title>Identification and resolution of microdiversity through metagenomic sequencing of parallel consortia.</title>
        <authorList>
            <person name="Nelson W.C."/>
            <person name="Romine M.F."/>
            <person name="Lindemann S.R."/>
        </authorList>
    </citation>
    <scope>NUCLEOTIDE SEQUENCE [LARGE SCALE GENOMIC DNA]</scope>
    <source>
        <strain evidence="1">HL-55</strain>
    </source>
</reference>
<evidence type="ECO:0000313" key="1">
    <source>
        <dbReference type="EMBL" id="KPQ28323.1"/>
    </source>
</evidence>
<dbReference type="AlphaFoldDB" id="A0A0P7ZG44"/>
<name>A0A0P7ZG44_9GAMM</name>
<dbReference type="Proteomes" id="UP000050416">
    <property type="component" value="Unassembled WGS sequence"/>
</dbReference>
<proteinExistence type="predicted"/>
<comment type="caution">
    <text evidence="1">The sequence shown here is derived from an EMBL/GenBank/DDBJ whole genome shotgun (WGS) entry which is preliminary data.</text>
</comment>
<evidence type="ECO:0000313" key="2">
    <source>
        <dbReference type="Proteomes" id="UP000050416"/>
    </source>
</evidence>
<sequence>MNDGSSARQCAEQIDERRMVYAIVDQHSYLPGANTGVILPFLANGAARVTLANES</sequence>
<gene>
    <name evidence="1" type="ORF">HLUCCX14_11015</name>
</gene>